<evidence type="ECO:0000313" key="2">
    <source>
        <dbReference type="EMBL" id="KAF2837289.1"/>
    </source>
</evidence>
<accession>A0A9P4S7C9</accession>
<proteinExistence type="predicted"/>
<sequence>MGHKQSKIRPVFEPLGSSQFDTRMFKPIFNRKDKPGSPKRFSVFPVDASKVNLFFFIKYIRSPDTTQTEELIINGNLIRVPASVANALRALDQNVEPIMGLTHGWTPCFWLDALCVNEVDESERTSQAQLESYIQMAATFVLDLTGPKAKIFSGKVAYTAPVVNIDGSLGSSLMALDNALANSERLKSHQQGGLVWVER</sequence>
<organism evidence="2 3">
    <name type="scientific">Patellaria atrata CBS 101060</name>
    <dbReference type="NCBI Taxonomy" id="1346257"/>
    <lineage>
        <taxon>Eukaryota</taxon>
        <taxon>Fungi</taxon>
        <taxon>Dikarya</taxon>
        <taxon>Ascomycota</taxon>
        <taxon>Pezizomycotina</taxon>
        <taxon>Dothideomycetes</taxon>
        <taxon>Dothideomycetes incertae sedis</taxon>
        <taxon>Patellariales</taxon>
        <taxon>Patellariaceae</taxon>
        <taxon>Patellaria</taxon>
    </lineage>
</organism>
<dbReference type="AlphaFoldDB" id="A0A9P4S7C9"/>
<gene>
    <name evidence="2" type="ORF">M501DRAFT_1018196</name>
</gene>
<reference evidence="2" key="1">
    <citation type="journal article" date="2020" name="Stud. Mycol.">
        <title>101 Dothideomycetes genomes: a test case for predicting lifestyles and emergence of pathogens.</title>
        <authorList>
            <person name="Haridas S."/>
            <person name="Albert R."/>
            <person name="Binder M."/>
            <person name="Bloem J."/>
            <person name="Labutti K."/>
            <person name="Salamov A."/>
            <person name="Andreopoulos B."/>
            <person name="Baker S."/>
            <person name="Barry K."/>
            <person name="Bills G."/>
            <person name="Bluhm B."/>
            <person name="Cannon C."/>
            <person name="Castanera R."/>
            <person name="Culley D."/>
            <person name="Daum C."/>
            <person name="Ezra D."/>
            <person name="Gonzalez J."/>
            <person name="Henrissat B."/>
            <person name="Kuo A."/>
            <person name="Liang C."/>
            <person name="Lipzen A."/>
            <person name="Lutzoni F."/>
            <person name="Magnuson J."/>
            <person name="Mondo S."/>
            <person name="Nolan M."/>
            <person name="Ohm R."/>
            <person name="Pangilinan J."/>
            <person name="Park H.-J."/>
            <person name="Ramirez L."/>
            <person name="Alfaro M."/>
            <person name="Sun H."/>
            <person name="Tritt A."/>
            <person name="Yoshinaga Y."/>
            <person name="Zwiers L.-H."/>
            <person name="Turgeon B."/>
            <person name="Goodwin S."/>
            <person name="Spatafora J."/>
            <person name="Crous P."/>
            <person name="Grigoriev I."/>
        </authorList>
    </citation>
    <scope>NUCLEOTIDE SEQUENCE</scope>
    <source>
        <strain evidence="2">CBS 101060</strain>
    </source>
</reference>
<name>A0A9P4S7C9_9PEZI</name>
<protein>
    <recommendedName>
        <fullName evidence="1">Heterokaryon incompatibility domain-containing protein</fullName>
    </recommendedName>
</protein>
<evidence type="ECO:0000259" key="1">
    <source>
        <dbReference type="Pfam" id="PF06985"/>
    </source>
</evidence>
<dbReference type="Pfam" id="PF06985">
    <property type="entry name" value="HET"/>
    <property type="match status" value="1"/>
</dbReference>
<dbReference type="EMBL" id="MU006100">
    <property type="protein sequence ID" value="KAF2837289.1"/>
    <property type="molecule type" value="Genomic_DNA"/>
</dbReference>
<keyword evidence="3" id="KW-1185">Reference proteome</keyword>
<feature type="domain" description="Heterokaryon incompatibility" evidence="1">
    <location>
        <begin position="66"/>
        <end position="150"/>
    </location>
</feature>
<dbReference type="OrthoDB" id="2157530at2759"/>
<dbReference type="Proteomes" id="UP000799429">
    <property type="component" value="Unassembled WGS sequence"/>
</dbReference>
<evidence type="ECO:0000313" key="3">
    <source>
        <dbReference type="Proteomes" id="UP000799429"/>
    </source>
</evidence>
<comment type="caution">
    <text evidence="2">The sequence shown here is derived from an EMBL/GenBank/DDBJ whole genome shotgun (WGS) entry which is preliminary data.</text>
</comment>
<dbReference type="InterPro" id="IPR010730">
    <property type="entry name" value="HET"/>
</dbReference>